<dbReference type="OrthoDB" id="2800503at2759"/>
<dbReference type="AlphaFoldDB" id="A0A8S0WRR4"/>
<feature type="coiled-coil region" evidence="1">
    <location>
        <begin position="1"/>
        <end position="35"/>
    </location>
</feature>
<proteinExistence type="predicted"/>
<keyword evidence="3" id="KW-1185">Reference proteome</keyword>
<gene>
    <name evidence="2" type="ORF">AAE3_LOCUS11435</name>
</gene>
<name>A0A8S0WRR4_CYCAE</name>
<keyword evidence="1" id="KW-0175">Coiled coil</keyword>
<sequence>MEEFKEEAEEIGKRLSEAAAEVSQVLTEQRKLEEECEHRNHEQGKTYACTVRTIMIDTTPGLSTNGLAEMDEREIVGKANMALELMAKAGENIPKSAELVGARKMRNGGVLLEMNTVEGAKWLREVGTEGFLERMGGTSVVTERTVTVVVEYVPITFDPSNMEALQRIEKASSLTTNTIAKASYIKPKERRKPGQKVAHIFMSLRGVEDGDKAIRHGLYIKEKKQQIARQNTTPVADAEANTVWQNAKRPIVTTSTAQTAMDMATAQVTDYAQQHKWQSST</sequence>
<evidence type="ECO:0000256" key="1">
    <source>
        <dbReference type="SAM" id="Coils"/>
    </source>
</evidence>
<evidence type="ECO:0000313" key="3">
    <source>
        <dbReference type="Proteomes" id="UP000467700"/>
    </source>
</evidence>
<evidence type="ECO:0000313" key="2">
    <source>
        <dbReference type="EMBL" id="CAA7269137.1"/>
    </source>
</evidence>
<accession>A0A8S0WRR4</accession>
<organism evidence="2 3">
    <name type="scientific">Cyclocybe aegerita</name>
    <name type="common">Black poplar mushroom</name>
    <name type="synonym">Agrocybe aegerita</name>
    <dbReference type="NCBI Taxonomy" id="1973307"/>
    <lineage>
        <taxon>Eukaryota</taxon>
        <taxon>Fungi</taxon>
        <taxon>Dikarya</taxon>
        <taxon>Basidiomycota</taxon>
        <taxon>Agaricomycotina</taxon>
        <taxon>Agaricomycetes</taxon>
        <taxon>Agaricomycetidae</taxon>
        <taxon>Agaricales</taxon>
        <taxon>Agaricineae</taxon>
        <taxon>Bolbitiaceae</taxon>
        <taxon>Cyclocybe</taxon>
    </lineage>
</organism>
<comment type="caution">
    <text evidence="2">The sequence shown here is derived from an EMBL/GenBank/DDBJ whole genome shotgun (WGS) entry which is preliminary data.</text>
</comment>
<reference evidence="2 3" key="1">
    <citation type="submission" date="2020-01" db="EMBL/GenBank/DDBJ databases">
        <authorList>
            <person name="Gupta K D."/>
        </authorList>
    </citation>
    <scope>NUCLEOTIDE SEQUENCE [LARGE SCALE GENOMIC DNA]</scope>
</reference>
<protein>
    <submittedName>
        <fullName evidence="2">Uncharacterized protein</fullName>
    </submittedName>
</protein>
<dbReference type="EMBL" id="CACVBS010000075">
    <property type="protein sequence ID" value="CAA7269137.1"/>
    <property type="molecule type" value="Genomic_DNA"/>
</dbReference>
<dbReference type="Proteomes" id="UP000467700">
    <property type="component" value="Unassembled WGS sequence"/>
</dbReference>